<organism evidence="3 4">
    <name type="scientific">Auxenochlorella protothecoides</name>
    <name type="common">Green microalga</name>
    <name type="synonym">Chlorella protothecoides</name>
    <dbReference type="NCBI Taxonomy" id="3075"/>
    <lineage>
        <taxon>Eukaryota</taxon>
        <taxon>Viridiplantae</taxon>
        <taxon>Chlorophyta</taxon>
        <taxon>core chlorophytes</taxon>
        <taxon>Trebouxiophyceae</taxon>
        <taxon>Chlorellales</taxon>
        <taxon>Chlorellaceae</taxon>
        <taxon>Auxenochlorella</taxon>
    </lineage>
</organism>
<dbReference type="RefSeq" id="XP_011402221.1">
    <property type="nucleotide sequence ID" value="XM_011403919.1"/>
</dbReference>
<feature type="region of interest" description="Disordered" evidence="1">
    <location>
        <begin position="185"/>
        <end position="214"/>
    </location>
</feature>
<dbReference type="Proteomes" id="UP000028924">
    <property type="component" value="Unassembled WGS sequence"/>
</dbReference>
<keyword evidence="2" id="KW-0732">Signal</keyword>
<dbReference type="EMBL" id="KL662188">
    <property type="protein sequence ID" value="KFM29168.1"/>
    <property type="molecule type" value="Genomic_DNA"/>
</dbReference>
<name>A0A087STW4_AUXPR</name>
<feature type="chain" id="PRO_5001829056" evidence="2">
    <location>
        <begin position="27"/>
        <end position="214"/>
    </location>
</feature>
<feature type="signal peptide" evidence="2">
    <location>
        <begin position="1"/>
        <end position="26"/>
    </location>
</feature>
<evidence type="ECO:0000313" key="3">
    <source>
        <dbReference type="EMBL" id="KFM29168.1"/>
    </source>
</evidence>
<keyword evidence="4" id="KW-1185">Reference proteome</keyword>
<dbReference type="KEGG" id="apro:F751_3249"/>
<accession>A0A087STW4</accession>
<gene>
    <name evidence="3" type="ORF">F751_3249</name>
</gene>
<evidence type="ECO:0000256" key="1">
    <source>
        <dbReference type="SAM" id="MobiDB-lite"/>
    </source>
</evidence>
<feature type="compositionally biased region" description="Polar residues" evidence="1">
    <location>
        <begin position="191"/>
        <end position="214"/>
    </location>
</feature>
<dbReference type="AlphaFoldDB" id="A0A087STW4"/>
<reference evidence="3 4" key="1">
    <citation type="journal article" date="2014" name="BMC Genomics">
        <title>Oil accumulation mechanisms of the oleaginous microalga Chlorella protothecoides revealed through its genome, transcriptomes, and proteomes.</title>
        <authorList>
            <person name="Gao C."/>
            <person name="Wang Y."/>
            <person name="Shen Y."/>
            <person name="Yan D."/>
            <person name="He X."/>
            <person name="Dai J."/>
            <person name="Wu Q."/>
        </authorList>
    </citation>
    <scope>NUCLEOTIDE SEQUENCE [LARGE SCALE GENOMIC DNA]</scope>
    <source>
        <strain evidence="3 4">0710</strain>
    </source>
</reference>
<evidence type="ECO:0000256" key="2">
    <source>
        <dbReference type="SAM" id="SignalP"/>
    </source>
</evidence>
<dbReference type="GeneID" id="23614640"/>
<protein>
    <submittedName>
        <fullName evidence="3">Uncharacterized protein</fullName>
    </submittedName>
</protein>
<proteinExistence type="predicted"/>
<sequence>MTATRLAPAWVASLSFLLLLLPAVQAEGNPIIRLNFIQCINPSHDIYITNVIQCTASVTLSALPATGYHVTYNLAGAQGTADAVPTQLTSFLSWSTPGSYDTGWAYACCSLAARGVVCVTVVTTARHVNPIYLTFELGSGVFRNSYSPTSLTQSAQSVFVDATQATGTCSASAYDYDGEFIQTPDVDLTPTPATTQDAFSTPTPESASSTCKTH</sequence>
<evidence type="ECO:0000313" key="4">
    <source>
        <dbReference type="Proteomes" id="UP000028924"/>
    </source>
</evidence>